<reference evidence="4 5" key="1">
    <citation type="submission" date="2014-09" db="EMBL/GenBank/DDBJ databases">
        <authorList>
            <person name="Magalhaes I.L.F."/>
            <person name="Oliveira U."/>
            <person name="Santos F.R."/>
            <person name="Vidigal T.H.D.A."/>
            <person name="Brescovit A.D."/>
            <person name="Santos A.J."/>
        </authorList>
    </citation>
    <scope>NUCLEOTIDE SEQUENCE [LARGE SCALE GENOMIC DNA]</scope>
</reference>
<dbReference type="PANTHER" id="PTHR10291">
    <property type="entry name" value="DEHYDRODOLICHYL DIPHOSPHATE SYNTHASE FAMILY MEMBER"/>
    <property type="match status" value="1"/>
</dbReference>
<dbReference type="GO" id="GO:0045547">
    <property type="term" value="F:ditrans,polycis-polyprenyl diphosphate synthase [(2E,6E)-farnesyl diphosphate specific] activity"/>
    <property type="evidence" value="ECO:0007669"/>
    <property type="project" value="TreeGrafter"/>
</dbReference>
<dbReference type="NCBIfam" id="TIGR00055">
    <property type="entry name" value="uppS"/>
    <property type="match status" value="1"/>
</dbReference>
<comment type="similarity">
    <text evidence="1 3">Belongs to the UPP synthase family.</text>
</comment>
<evidence type="ECO:0000313" key="5">
    <source>
        <dbReference type="Proteomes" id="UP000054845"/>
    </source>
</evidence>
<dbReference type="CDD" id="cd00475">
    <property type="entry name" value="Cis_IPPS"/>
    <property type="match status" value="1"/>
</dbReference>
<dbReference type="OrthoDB" id="4173905at2759"/>
<dbReference type="GO" id="GO:0005811">
    <property type="term" value="C:lipid droplet"/>
    <property type="evidence" value="ECO:0007669"/>
    <property type="project" value="TreeGrafter"/>
</dbReference>
<dbReference type="EC" id="2.5.1.-" evidence="3"/>
<dbReference type="AlphaFoldDB" id="A0A0P1BMC9"/>
<dbReference type="Gene3D" id="3.40.1180.10">
    <property type="entry name" value="Decaprenyl diphosphate synthase-like"/>
    <property type="match status" value="1"/>
</dbReference>
<dbReference type="Pfam" id="PF01255">
    <property type="entry name" value="Prenyltransf"/>
    <property type="match status" value="1"/>
</dbReference>
<evidence type="ECO:0000313" key="4">
    <source>
        <dbReference type="EMBL" id="CEH16844.1"/>
    </source>
</evidence>
<dbReference type="STRING" id="401625.A0A0P1BMC9"/>
<keyword evidence="5" id="KW-1185">Reference proteome</keyword>
<dbReference type="GO" id="GO:1904423">
    <property type="term" value="C:dehydrodolichyl diphosphate synthase complex"/>
    <property type="evidence" value="ECO:0007669"/>
    <property type="project" value="TreeGrafter"/>
</dbReference>
<evidence type="ECO:0000256" key="1">
    <source>
        <dbReference type="ARBA" id="ARBA00005432"/>
    </source>
</evidence>
<dbReference type="InterPro" id="IPR018520">
    <property type="entry name" value="UPP_synth-like_CS"/>
</dbReference>
<dbReference type="EMBL" id="CCYA01000391">
    <property type="protein sequence ID" value="CEH16844.1"/>
    <property type="molecule type" value="Genomic_DNA"/>
</dbReference>
<evidence type="ECO:0000256" key="3">
    <source>
        <dbReference type="RuleBase" id="RU363018"/>
    </source>
</evidence>
<name>A0A0P1BMC9_9BASI</name>
<accession>A0A0P1BMC9</accession>
<dbReference type="GO" id="GO:0016094">
    <property type="term" value="P:polyprenol biosynthetic process"/>
    <property type="evidence" value="ECO:0007669"/>
    <property type="project" value="TreeGrafter"/>
</dbReference>
<keyword evidence="2 3" id="KW-0808">Transferase</keyword>
<dbReference type="GO" id="GO:0005783">
    <property type="term" value="C:endoplasmic reticulum"/>
    <property type="evidence" value="ECO:0007669"/>
    <property type="project" value="TreeGrafter"/>
</dbReference>
<dbReference type="SUPFAM" id="SSF64005">
    <property type="entry name" value="Undecaprenyl diphosphate synthase"/>
    <property type="match status" value="1"/>
</dbReference>
<protein>
    <recommendedName>
        <fullName evidence="3">Alkyl transferase</fullName>
        <ecNumber evidence="3">2.5.1.-</ecNumber>
    </recommendedName>
</protein>
<dbReference type="PROSITE" id="PS01066">
    <property type="entry name" value="UPP_SYNTHASE"/>
    <property type="match status" value="1"/>
</dbReference>
<dbReference type="InterPro" id="IPR001441">
    <property type="entry name" value="UPP_synth-like"/>
</dbReference>
<proteinExistence type="inferred from homology"/>
<dbReference type="PANTHER" id="PTHR10291:SF43">
    <property type="entry name" value="DEHYDRODOLICHYL DIPHOSPHATE SYNTHASE COMPLEX SUBUNIT DHDDS"/>
    <property type="match status" value="1"/>
</dbReference>
<organism evidence="4 5">
    <name type="scientific">Ceraceosorus bombacis</name>
    <dbReference type="NCBI Taxonomy" id="401625"/>
    <lineage>
        <taxon>Eukaryota</taxon>
        <taxon>Fungi</taxon>
        <taxon>Dikarya</taxon>
        <taxon>Basidiomycota</taxon>
        <taxon>Ustilaginomycotina</taxon>
        <taxon>Exobasidiomycetes</taxon>
        <taxon>Ceraceosorales</taxon>
        <taxon>Ceraceosoraceae</taxon>
        <taxon>Ceraceosorus</taxon>
    </lineage>
</organism>
<evidence type="ECO:0000256" key="2">
    <source>
        <dbReference type="ARBA" id="ARBA00022679"/>
    </source>
</evidence>
<dbReference type="Proteomes" id="UP000054845">
    <property type="component" value="Unassembled WGS sequence"/>
</dbReference>
<dbReference type="InterPro" id="IPR036424">
    <property type="entry name" value="UPP_synth-like_sf"/>
</dbReference>
<dbReference type="GO" id="GO:0016020">
    <property type="term" value="C:membrane"/>
    <property type="evidence" value="ECO:0007669"/>
    <property type="project" value="TreeGrafter"/>
</dbReference>
<sequence length="235" mass="27044">MDGNRRWANSQKIPLPVKQGHISGFGALKTVLEVCLELRGLDTVSVYAFAIDNFKREPEEVEALMMLAKRNLKELAGHGEVLARHSVRLRIVGRRELLPVDVRAAVESVERMTLGNKRATLNVCIPYASRDEMAGAVRSLVDHTSRLRQNEVEWQCTQDALQQRMLLAHSPPVDVMVRTSGVKRLSDFMLWQSCEETHLHFTARYWPLFGLRELIPIILDYQRAEWRRRLMSWAS</sequence>